<keyword evidence="3" id="KW-1185">Reference proteome</keyword>
<evidence type="ECO:0000256" key="1">
    <source>
        <dbReference type="SAM" id="Phobius"/>
    </source>
</evidence>
<evidence type="ECO:0000313" key="2">
    <source>
        <dbReference type="EMBL" id="TWI79161.1"/>
    </source>
</evidence>
<protein>
    <recommendedName>
        <fullName evidence="4">Outer membrane protein with beta-barrel domain</fullName>
    </recommendedName>
</protein>
<reference evidence="2 3" key="1">
    <citation type="journal article" date="2015" name="Stand. Genomic Sci.">
        <title>Genomic Encyclopedia of Bacterial and Archaeal Type Strains, Phase III: the genomes of soil and plant-associated and newly described type strains.</title>
        <authorList>
            <person name="Whitman W.B."/>
            <person name="Woyke T."/>
            <person name="Klenk H.P."/>
            <person name="Zhou Y."/>
            <person name="Lilburn T.G."/>
            <person name="Beck B.J."/>
            <person name="De Vos P."/>
            <person name="Vandamme P."/>
            <person name="Eisen J.A."/>
            <person name="Garrity G."/>
            <person name="Hugenholtz P."/>
            <person name="Kyrpides N.C."/>
        </authorList>
    </citation>
    <scope>NUCLEOTIDE SEQUENCE [LARGE SCALE GENOMIC DNA]</scope>
    <source>
        <strain evidence="2 3">CGMCC 1.7271</strain>
    </source>
</reference>
<dbReference type="InterPro" id="IPR011250">
    <property type="entry name" value="OMP/PagP_B-barrel"/>
</dbReference>
<keyword evidence="1" id="KW-0812">Transmembrane</keyword>
<accession>A0A562SCU5</accession>
<gene>
    <name evidence="2" type="ORF">IQ13_3563</name>
</gene>
<feature type="transmembrane region" description="Helical" evidence="1">
    <location>
        <begin position="46"/>
        <end position="67"/>
    </location>
</feature>
<sequence>MLAKGFHVFLNQKILFFKICCLILSCRIQLKKNQISNSMKRRTLQVSLYALLLMIFSTNLVSAQIGLTTANSRFEIGLNVGPMNFLGDLGGNRGKGTIGPKDNNVPMTNMIGGISASYYPSEWLGFRAAANIGQMEGDDRLIKQKQPADTYEGSRKFRNLTFRSPLYEAYVGIELYPTAFLSLKNGSGLPRFRPYGILGIGGISFKPQGLYKDAAGNESWVDLKPLRLEGQGMVETGVPEYSTFTYVIPMGVGIKYDITERITFGIELIHRKTGSDYIDDVSTKYIDPALFDKYLTPAQATQAKYLANPSSFYPGIPGYTPYRIGKKRGNPERNDSYFSSTFRLTWKIGDVYADWFRNKNSMKCPQYF</sequence>
<evidence type="ECO:0000313" key="3">
    <source>
        <dbReference type="Proteomes" id="UP000316167"/>
    </source>
</evidence>
<dbReference type="SUPFAM" id="SSF56925">
    <property type="entry name" value="OMPA-like"/>
    <property type="match status" value="1"/>
</dbReference>
<feature type="transmembrane region" description="Helical" evidence="1">
    <location>
        <begin position="6"/>
        <end position="25"/>
    </location>
</feature>
<dbReference type="EMBL" id="VLLE01000006">
    <property type="protein sequence ID" value="TWI79161.1"/>
    <property type="molecule type" value="Genomic_DNA"/>
</dbReference>
<comment type="caution">
    <text evidence="2">The sequence shown here is derived from an EMBL/GenBank/DDBJ whole genome shotgun (WGS) entry which is preliminary data.</text>
</comment>
<evidence type="ECO:0008006" key="4">
    <source>
        <dbReference type="Google" id="ProtNLM"/>
    </source>
</evidence>
<name>A0A562SCU5_9BACT</name>
<dbReference type="AlphaFoldDB" id="A0A562SCU5"/>
<keyword evidence="1" id="KW-1133">Transmembrane helix</keyword>
<dbReference type="Proteomes" id="UP000316167">
    <property type="component" value="Unassembled WGS sequence"/>
</dbReference>
<keyword evidence="1" id="KW-0472">Membrane</keyword>
<proteinExistence type="predicted"/>
<organism evidence="2 3">
    <name type="scientific">Lacibacter cauensis</name>
    <dbReference type="NCBI Taxonomy" id="510947"/>
    <lineage>
        <taxon>Bacteria</taxon>
        <taxon>Pseudomonadati</taxon>
        <taxon>Bacteroidota</taxon>
        <taxon>Chitinophagia</taxon>
        <taxon>Chitinophagales</taxon>
        <taxon>Chitinophagaceae</taxon>
        <taxon>Lacibacter</taxon>
    </lineage>
</organism>